<dbReference type="Proteomes" id="UP000268094">
    <property type="component" value="Unassembled WGS sequence"/>
</dbReference>
<feature type="signal peptide" evidence="1">
    <location>
        <begin position="1"/>
        <end position="24"/>
    </location>
</feature>
<feature type="chain" id="PRO_5017423071" description="Outer membrane protein beta-barrel domain-containing protein" evidence="1">
    <location>
        <begin position="25"/>
        <end position="199"/>
    </location>
</feature>
<reference evidence="3" key="1">
    <citation type="submission" date="2018-09" db="EMBL/GenBank/DDBJ databases">
        <authorList>
            <person name="Livingstone P.G."/>
            <person name="Whitworth D.E."/>
        </authorList>
    </citation>
    <scope>NUCLEOTIDE SEQUENCE [LARGE SCALE GENOMIC DNA]</scope>
    <source>
        <strain evidence="3">CA054A</strain>
    </source>
</reference>
<evidence type="ECO:0008006" key="4">
    <source>
        <dbReference type="Google" id="ProtNLM"/>
    </source>
</evidence>
<dbReference type="OrthoDB" id="5516809at2"/>
<keyword evidence="1" id="KW-0732">Signal</keyword>
<comment type="caution">
    <text evidence="2">The sequence shown here is derived from an EMBL/GenBank/DDBJ whole genome shotgun (WGS) entry which is preliminary data.</text>
</comment>
<protein>
    <recommendedName>
        <fullName evidence="4">Outer membrane protein beta-barrel domain-containing protein</fullName>
    </recommendedName>
</protein>
<accession>A0A3A8IB60</accession>
<dbReference type="SUPFAM" id="SSF56925">
    <property type="entry name" value="OMPA-like"/>
    <property type="match status" value="1"/>
</dbReference>
<gene>
    <name evidence="2" type="ORF">D7V88_33215</name>
</gene>
<evidence type="ECO:0000256" key="1">
    <source>
        <dbReference type="SAM" id="SignalP"/>
    </source>
</evidence>
<proteinExistence type="predicted"/>
<name>A0A3A8IB60_9BACT</name>
<dbReference type="AlphaFoldDB" id="A0A3A8IB60"/>
<dbReference type="RefSeq" id="WP_147448959.1">
    <property type="nucleotide sequence ID" value="NZ_RAVZ01000326.1"/>
</dbReference>
<evidence type="ECO:0000313" key="2">
    <source>
        <dbReference type="EMBL" id="RKG75621.1"/>
    </source>
</evidence>
<dbReference type="EMBL" id="RAVZ01000326">
    <property type="protein sequence ID" value="RKG75621.1"/>
    <property type="molecule type" value="Genomic_DNA"/>
</dbReference>
<sequence length="199" mass="20887">MRGNNKWTGLALVAGLAVSANAVAAEAPNLNSDPGRASDFGQPGQLVISQDASGFLGYNTGNEIFQINLEPAADYFLQQNLSIGAAAQLALGFGDATIVGLGVLGRVGYNLPLNERVSFWPKVGFGIHFGHIPDNSDVSFVLDVYAPILFHVTEHFFVGAGPQMRALISDRGFSFGSSQGNFSGNDVTIGISTTVGGYF</sequence>
<organism evidence="2 3">
    <name type="scientific">Corallococcus terminator</name>
    <dbReference type="NCBI Taxonomy" id="2316733"/>
    <lineage>
        <taxon>Bacteria</taxon>
        <taxon>Pseudomonadati</taxon>
        <taxon>Myxococcota</taxon>
        <taxon>Myxococcia</taxon>
        <taxon>Myxococcales</taxon>
        <taxon>Cystobacterineae</taxon>
        <taxon>Myxococcaceae</taxon>
        <taxon>Corallococcus</taxon>
    </lineage>
</organism>
<keyword evidence="3" id="KW-1185">Reference proteome</keyword>
<dbReference type="InterPro" id="IPR011250">
    <property type="entry name" value="OMP/PagP_B-barrel"/>
</dbReference>
<evidence type="ECO:0000313" key="3">
    <source>
        <dbReference type="Proteomes" id="UP000268094"/>
    </source>
</evidence>